<proteinExistence type="predicted"/>
<dbReference type="PANTHER" id="PTHR43727">
    <property type="entry name" value="DIAMINOPIMELATE DECARBOXYLASE"/>
    <property type="match status" value="1"/>
</dbReference>
<feature type="domain" description="Orn/DAP/Arg decarboxylase 2 N-terminal" evidence="3">
    <location>
        <begin position="59"/>
        <end position="175"/>
    </location>
</feature>
<evidence type="ECO:0000256" key="1">
    <source>
        <dbReference type="ARBA" id="ARBA00001933"/>
    </source>
</evidence>
<name>A0ABT3CEA6_9MYCO</name>
<dbReference type="Gene3D" id="3.20.20.10">
    <property type="entry name" value="Alanine racemase"/>
    <property type="match status" value="1"/>
</dbReference>
<comment type="caution">
    <text evidence="4">The sequence shown here is derived from an EMBL/GenBank/DDBJ whole genome shotgun (WGS) entry which is preliminary data.</text>
</comment>
<dbReference type="PANTHER" id="PTHR43727:SF2">
    <property type="entry name" value="GROUP IV DECARBOXYLASE"/>
    <property type="match status" value="1"/>
</dbReference>
<evidence type="ECO:0000313" key="4">
    <source>
        <dbReference type="EMBL" id="MCV7227818.1"/>
    </source>
</evidence>
<organism evidence="4 5">
    <name type="scientific">Mycolicibacterium komossense</name>
    <dbReference type="NCBI Taxonomy" id="1779"/>
    <lineage>
        <taxon>Bacteria</taxon>
        <taxon>Bacillati</taxon>
        <taxon>Actinomycetota</taxon>
        <taxon>Actinomycetes</taxon>
        <taxon>Mycobacteriales</taxon>
        <taxon>Mycobacteriaceae</taxon>
        <taxon>Mycolicibacterium</taxon>
    </lineage>
</organism>
<dbReference type="Pfam" id="PF02784">
    <property type="entry name" value="Orn_Arg_deC_N"/>
    <property type="match status" value="1"/>
</dbReference>
<dbReference type="InterPro" id="IPR029066">
    <property type="entry name" value="PLP-binding_barrel"/>
</dbReference>
<evidence type="ECO:0000259" key="3">
    <source>
        <dbReference type="Pfam" id="PF02784"/>
    </source>
</evidence>
<evidence type="ECO:0000256" key="2">
    <source>
        <dbReference type="ARBA" id="ARBA00022898"/>
    </source>
</evidence>
<dbReference type="SUPFAM" id="SSF50621">
    <property type="entry name" value="Alanine racemase C-terminal domain-like"/>
    <property type="match status" value="1"/>
</dbReference>
<dbReference type="Proteomes" id="UP001526201">
    <property type="component" value="Unassembled WGS sequence"/>
</dbReference>
<sequence length="368" mass="39048">MTLLDILPSLRLATRPRLDPAIWPLTTHTDDLGRLCLGGIALTEVADEFGTPTCVLDEDDFRHRARRYRRAVPDAEIVYTGRALLTIAVARWARDESLGVAVCSAAELATALAGGVDPVRITWTGTANTHDDLRDAVAAGIGRVVVENAVDIAYLAGLVRRPQPVLLRVTPDVDPAAPIRHLLAAPQLELVGVHCEHDAVRNAVAVLADTRAHHHVVLTEVAVGGADPVAADVDEALDEACAAERFPRPRLIIETGAEISAKAGVTLHRVSTVRSCADGRALVATDGDIRAGAIVTLANRHSLGPSRMSMVNGQCIELPADLHPGDLLAVPGTGAGHGSASLVAVKDRRIHELIRRESTADRLARDQG</sequence>
<dbReference type="RefSeq" id="WP_264068821.1">
    <property type="nucleotide sequence ID" value="NZ_JACKTY010000030.1"/>
</dbReference>
<dbReference type="Gene3D" id="2.40.37.10">
    <property type="entry name" value="Lyase, Ornithine Decarboxylase, Chain A, domain 1"/>
    <property type="match status" value="1"/>
</dbReference>
<reference evidence="4 5" key="1">
    <citation type="journal article" date="2022" name="BMC Genomics">
        <title>Comparative genome analysis of mycobacteria focusing on tRNA and non-coding RNA.</title>
        <authorList>
            <person name="Behra P.R.K."/>
            <person name="Pettersson B.M.F."/>
            <person name="Ramesh M."/>
            <person name="Das S."/>
            <person name="Dasgupta S."/>
            <person name="Kirsebom L.A."/>
        </authorList>
    </citation>
    <scope>NUCLEOTIDE SEQUENCE [LARGE SCALE GENOMIC DNA]</scope>
    <source>
        <strain evidence="4 5">DSM 44078</strain>
    </source>
</reference>
<dbReference type="EMBL" id="JACKTY010000030">
    <property type="protein sequence ID" value="MCV7227818.1"/>
    <property type="molecule type" value="Genomic_DNA"/>
</dbReference>
<keyword evidence="5" id="KW-1185">Reference proteome</keyword>
<dbReference type="InterPro" id="IPR022644">
    <property type="entry name" value="De-COase2_N"/>
</dbReference>
<dbReference type="InterPro" id="IPR009006">
    <property type="entry name" value="Ala_racemase/Decarboxylase_C"/>
</dbReference>
<keyword evidence="2" id="KW-0663">Pyridoxal phosphate</keyword>
<dbReference type="SUPFAM" id="SSF51419">
    <property type="entry name" value="PLP-binding barrel"/>
    <property type="match status" value="1"/>
</dbReference>
<evidence type="ECO:0000313" key="5">
    <source>
        <dbReference type="Proteomes" id="UP001526201"/>
    </source>
</evidence>
<accession>A0ABT3CEA6</accession>
<gene>
    <name evidence="4" type="ORF">H7J73_17490</name>
</gene>
<comment type="cofactor">
    <cofactor evidence="1">
        <name>pyridoxal 5'-phosphate</name>
        <dbReference type="ChEBI" id="CHEBI:597326"/>
    </cofactor>
</comment>
<protein>
    <submittedName>
        <fullName evidence="4">Diaminopimelate decarboxylase</fullName>
    </submittedName>
</protein>